<organism evidence="2 3">
    <name type="scientific">Panicum virgatum</name>
    <name type="common">Blackwell switchgrass</name>
    <dbReference type="NCBI Taxonomy" id="38727"/>
    <lineage>
        <taxon>Eukaryota</taxon>
        <taxon>Viridiplantae</taxon>
        <taxon>Streptophyta</taxon>
        <taxon>Embryophyta</taxon>
        <taxon>Tracheophyta</taxon>
        <taxon>Spermatophyta</taxon>
        <taxon>Magnoliopsida</taxon>
        <taxon>Liliopsida</taxon>
        <taxon>Poales</taxon>
        <taxon>Poaceae</taxon>
        <taxon>PACMAD clade</taxon>
        <taxon>Panicoideae</taxon>
        <taxon>Panicodae</taxon>
        <taxon>Paniceae</taxon>
        <taxon>Panicinae</taxon>
        <taxon>Panicum</taxon>
        <taxon>Panicum sect. Hiantes</taxon>
    </lineage>
</organism>
<gene>
    <name evidence="2" type="ORF">PVAP13_7NG338324</name>
</gene>
<accession>A0A8T0Q161</accession>
<evidence type="ECO:0000256" key="1">
    <source>
        <dbReference type="SAM" id="MobiDB-lite"/>
    </source>
</evidence>
<feature type="compositionally biased region" description="Pro residues" evidence="1">
    <location>
        <begin position="1"/>
        <end position="34"/>
    </location>
</feature>
<keyword evidence="3" id="KW-1185">Reference proteome</keyword>
<sequence length="178" mass="19752">MHLPPPTSPRPAPTSPRRPSPPHCSPRRPSPPPRSPRRRPSRRCGSSHRARQSSPAPSHPRARLVPPLALDSPPRLPAQHPPRLPHPRARLLPPSILACTPSGLHLSVAPSHLLTMGSHPPPIPRFPKSLWPEPHLEATSLPSPRPVGLIISNLYTDLKSILYYFPMRVTFQPLTFQK</sequence>
<dbReference type="EMBL" id="CM029050">
    <property type="protein sequence ID" value="KAG2567630.1"/>
    <property type="molecule type" value="Genomic_DNA"/>
</dbReference>
<comment type="caution">
    <text evidence="2">The sequence shown here is derived from an EMBL/GenBank/DDBJ whole genome shotgun (WGS) entry which is preliminary data.</text>
</comment>
<evidence type="ECO:0000313" key="2">
    <source>
        <dbReference type="EMBL" id="KAG2567630.1"/>
    </source>
</evidence>
<protein>
    <submittedName>
        <fullName evidence="2">Uncharacterized protein</fullName>
    </submittedName>
</protein>
<dbReference type="Proteomes" id="UP000823388">
    <property type="component" value="Chromosome 7N"/>
</dbReference>
<proteinExistence type="predicted"/>
<feature type="compositionally biased region" description="Basic residues" evidence="1">
    <location>
        <begin position="35"/>
        <end position="51"/>
    </location>
</feature>
<feature type="region of interest" description="Disordered" evidence="1">
    <location>
        <begin position="1"/>
        <end position="88"/>
    </location>
</feature>
<name>A0A8T0Q161_PANVG</name>
<reference evidence="2" key="1">
    <citation type="submission" date="2020-05" db="EMBL/GenBank/DDBJ databases">
        <title>WGS assembly of Panicum virgatum.</title>
        <authorList>
            <person name="Lovell J.T."/>
            <person name="Jenkins J."/>
            <person name="Shu S."/>
            <person name="Juenger T.E."/>
            <person name="Schmutz J."/>
        </authorList>
    </citation>
    <scope>NUCLEOTIDE SEQUENCE</scope>
    <source>
        <strain evidence="2">AP13</strain>
    </source>
</reference>
<evidence type="ECO:0000313" key="3">
    <source>
        <dbReference type="Proteomes" id="UP000823388"/>
    </source>
</evidence>
<dbReference type="AlphaFoldDB" id="A0A8T0Q161"/>